<name>A0A1F6U4C6_9PROT</name>
<gene>
    <name evidence="1" type="ORF">A3A87_07855</name>
</gene>
<evidence type="ECO:0000313" key="1">
    <source>
        <dbReference type="EMBL" id="OGI52246.1"/>
    </source>
</evidence>
<dbReference type="AlphaFoldDB" id="A0A1F6U4C6"/>
<accession>A0A1F6U4C6</accession>
<sequence length="123" mass="14801">MSLEEAQTKHRWLMDTIRQYLEEQDVPRYLIERMFSLASTEIYWLNRRDLDAIGRRANWWDQVLVNRCKLDKRLEQKYLSGETHPQTREAEAEKHIYDVAVCAYEISAEERKRNLSNLLSTKP</sequence>
<evidence type="ECO:0000313" key="2">
    <source>
        <dbReference type="Proteomes" id="UP000179037"/>
    </source>
</evidence>
<proteinExistence type="predicted"/>
<organism evidence="1 2">
    <name type="scientific">Candidatus Muproteobacteria bacterium RIFCSPLOWO2_01_FULL_60_18</name>
    <dbReference type="NCBI Taxonomy" id="1817768"/>
    <lineage>
        <taxon>Bacteria</taxon>
        <taxon>Pseudomonadati</taxon>
        <taxon>Pseudomonadota</taxon>
        <taxon>Candidatus Muproteobacteria</taxon>
    </lineage>
</organism>
<protein>
    <submittedName>
        <fullName evidence="1">Uncharacterized protein</fullName>
    </submittedName>
</protein>
<comment type="caution">
    <text evidence="1">The sequence shown here is derived from an EMBL/GenBank/DDBJ whole genome shotgun (WGS) entry which is preliminary data.</text>
</comment>
<dbReference type="EMBL" id="MFTC01000022">
    <property type="protein sequence ID" value="OGI52246.1"/>
    <property type="molecule type" value="Genomic_DNA"/>
</dbReference>
<dbReference type="Proteomes" id="UP000179037">
    <property type="component" value="Unassembled WGS sequence"/>
</dbReference>
<reference evidence="1 2" key="1">
    <citation type="journal article" date="2016" name="Nat. Commun.">
        <title>Thousands of microbial genomes shed light on interconnected biogeochemical processes in an aquifer system.</title>
        <authorList>
            <person name="Anantharaman K."/>
            <person name="Brown C.T."/>
            <person name="Hug L.A."/>
            <person name="Sharon I."/>
            <person name="Castelle C.J."/>
            <person name="Probst A.J."/>
            <person name="Thomas B.C."/>
            <person name="Singh A."/>
            <person name="Wilkins M.J."/>
            <person name="Karaoz U."/>
            <person name="Brodie E.L."/>
            <person name="Williams K.H."/>
            <person name="Hubbard S.S."/>
            <person name="Banfield J.F."/>
        </authorList>
    </citation>
    <scope>NUCLEOTIDE SEQUENCE [LARGE SCALE GENOMIC DNA]</scope>
</reference>